<dbReference type="SMART" id="SM00382">
    <property type="entry name" value="AAA"/>
    <property type="match status" value="1"/>
</dbReference>
<keyword evidence="1" id="KW-0813">Transport</keyword>
<dbReference type="InterPro" id="IPR003593">
    <property type="entry name" value="AAA+_ATPase"/>
</dbReference>
<keyword evidence="2" id="KW-0547">Nucleotide-binding</keyword>
<keyword evidence="6" id="KW-1185">Reference proteome</keyword>
<dbReference type="AlphaFoldDB" id="A0A2T8HKL2"/>
<evidence type="ECO:0000313" key="6">
    <source>
        <dbReference type="Proteomes" id="UP000245627"/>
    </source>
</evidence>
<evidence type="ECO:0000256" key="2">
    <source>
        <dbReference type="ARBA" id="ARBA00022741"/>
    </source>
</evidence>
<dbReference type="OrthoDB" id="9808363at2"/>
<dbReference type="InterPro" id="IPR051782">
    <property type="entry name" value="ABC_Transporter_VariousFunc"/>
</dbReference>
<evidence type="ECO:0000256" key="3">
    <source>
        <dbReference type="ARBA" id="ARBA00022840"/>
    </source>
</evidence>
<dbReference type="PROSITE" id="PS50893">
    <property type="entry name" value="ABC_TRANSPORTER_2"/>
    <property type="match status" value="1"/>
</dbReference>
<proteinExistence type="predicted"/>
<dbReference type="PANTHER" id="PTHR42939">
    <property type="entry name" value="ABC TRANSPORTER ATP-BINDING PROTEIN ALBC-RELATED"/>
    <property type="match status" value="1"/>
</dbReference>
<dbReference type="Proteomes" id="UP000245627">
    <property type="component" value="Unassembled WGS sequence"/>
</dbReference>
<dbReference type="Pfam" id="PF00005">
    <property type="entry name" value="ABC_tran"/>
    <property type="match status" value="1"/>
</dbReference>
<dbReference type="SUPFAM" id="SSF52540">
    <property type="entry name" value="P-loop containing nucleoside triphosphate hydrolases"/>
    <property type="match status" value="1"/>
</dbReference>
<dbReference type="RefSeq" id="WP_116775494.1">
    <property type="nucleotide sequence ID" value="NZ_QDKG01000002.1"/>
</dbReference>
<evidence type="ECO:0000256" key="1">
    <source>
        <dbReference type="ARBA" id="ARBA00022448"/>
    </source>
</evidence>
<dbReference type="GO" id="GO:0016887">
    <property type="term" value="F:ATP hydrolysis activity"/>
    <property type="evidence" value="ECO:0007669"/>
    <property type="project" value="InterPro"/>
</dbReference>
<dbReference type="EMBL" id="QDKG01000002">
    <property type="protein sequence ID" value="PVH25923.1"/>
    <property type="molecule type" value="Genomic_DNA"/>
</dbReference>
<sequence length="210" mass="23991">MKITLHDIGRRYNREWIFRHLSYTFSAGKSYAILGPNGSGKSTLIKVLTGSLSASEGTIQYERTSADICLVDDVYNHLSMAAPYMEVIEEFTLSELIDFHFKHKSYLPGYDKESLLQLSQLQSARDKHIKHFSSGMKQRLKLVLACCSASDLVFLDEPTSNLDVQGENWYLDLVQQTIGAERILIVGSNQPKEYSFCDEHLHIQDYKLFK</sequence>
<reference evidence="5 6" key="1">
    <citation type="submission" date="2018-04" db="EMBL/GenBank/DDBJ databases">
        <title>Sphingobacterium cortibacter sp. nov.</title>
        <authorList>
            <person name="Li Y."/>
        </authorList>
    </citation>
    <scope>NUCLEOTIDE SEQUENCE [LARGE SCALE GENOMIC DNA]</scope>
    <source>
        <strain evidence="5 6">2c-3</strain>
    </source>
</reference>
<comment type="caution">
    <text evidence="5">The sequence shown here is derived from an EMBL/GenBank/DDBJ whole genome shotgun (WGS) entry which is preliminary data.</text>
</comment>
<dbReference type="Gene3D" id="3.40.50.300">
    <property type="entry name" value="P-loop containing nucleotide triphosphate hydrolases"/>
    <property type="match status" value="1"/>
</dbReference>
<name>A0A2T8HKL2_9SPHI</name>
<dbReference type="InterPro" id="IPR027417">
    <property type="entry name" value="P-loop_NTPase"/>
</dbReference>
<gene>
    <name evidence="5" type="ORF">DC487_08325</name>
</gene>
<evidence type="ECO:0000313" key="5">
    <source>
        <dbReference type="EMBL" id="PVH25923.1"/>
    </source>
</evidence>
<accession>A0A2T8HKL2</accession>
<feature type="domain" description="ABC transporter" evidence="4">
    <location>
        <begin position="3"/>
        <end position="207"/>
    </location>
</feature>
<evidence type="ECO:0000259" key="4">
    <source>
        <dbReference type="PROSITE" id="PS50893"/>
    </source>
</evidence>
<keyword evidence="3 5" id="KW-0067">ATP-binding</keyword>
<dbReference type="InterPro" id="IPR003439">
    <property type="entry name" value="ABC_transporter-like_ATP-bd"/>
</dbReference>
<dbReference type="GO" id="GO:0005524">
    <property type="term" value="F:ATP binding"/>
    <property type="evidence" value="ECO:0007669"/>
    <property type="project" value="UniProtKB-KW"/>
</dbReference>
<dbReference type="PANTHER" id="PTHR42939:SF1">
    <property type="entry name" value="ABC TRANSPORTER ATP-BINDING PROTEIN ALBC-RELATED"/>
    <property type="match status" value="1"/>
</dbReference>
<protein>
    <submittedName>
        <fullName evidence="5">ABC transporter ATP-binding protein</fullName>
    </submittedName>
</protein>
<organism evidence="5 6">
    <name type="scientific">Sphingobacterium corticibacter</name>
    <dbReference type="NCBI Taxonomy" id="2171749"/>
    <lineage>
        <taxon>Bacteria</taxon>
        <taxon>Pseudomonadati</taxon>
        <taxon>Bacteroidota</taxon>
        <taxon>Sphingobacteriia</taxon>
        <taxon>Sphingobacteriales</taxon>
        <taxon>Sphingobacteriaceae</taxon>
        <taxon>Sphingobacterium</taxon>
    </lineage>
</organism>